<dbReference type="EMBL" id="CP032544">
    <property type="protein sequence ID" value="AZJ31379.1"/>
    <property type="molecule type" value="Genomic_DNA"/>
</dbReference>
<proteinExistence type="predicted"/>
<protein>
    <submittedName>
        <fullName evidence="2">Uncharacterized protein</fullName>
    </submittedName>
</protein>
<evidence type="ECO:0000313" key="2">
    <source>
        <dbReference type="EMBL" id="UTD14051.1"/>
    </source>
</evidence>
<dbReference type="Proteomes" id="UP000269693">
    <property type="component" value="Chromosome"/>
</dbReference>
<sequence>MLKNILLQKGVNELNNTQLKETQGGHYTGNLQYTCWDKTGALYDSTIDASYPDAGIHCTPNAEVTASAITKFTA</sequence>
<dbReference type="Proteomes" id="UP001056837">
    <property type="component" value="Chromosome"/>
</dbReference>
<keyword evidence="3" id="KW-1185">Reference proteome</keyword>
<dbReference type="EMBL" id="CP050861">
    <property type="protein sequence ID" value="UTD14051.1"/>
    <property type="molecule type" value="Genomic_DNA"/>
</dbReference>
<accession>A0AAE9MJM6</accession>
<dbReference type="RefSeq" id="WP_073183744.1">
    <property type="nucleotide sequence ID" value="NZ_CP032544.1"/>
</dbReference>
<reference evidence="1 3" key="1">
    <citation type="submission" date="2018-09" db="EMBL/GenBank/DDBJ databases">
        <title>Insights into the microbiota of Asian seabass (Lates calcarifer) with tenacibaculosis symptoms and description of sp. nov. Tenacibaculum singaporense.</title>
        <authorList>
            <person name="Miyake S."/>
            <person name="Soh M."/>
            <person name="Azman M.N."/>
            <person name="Ngoh S.Y."/>
            <person name="Orban L."/>
            <person name="Seedorf H."/>
        </authorList>
    </citation>
    <scope>NUCLEOTIDE SEQUENCE [LARGE SCALE GENOMIC DNA]</scope>
    <source>
        <strain evidence="1 3">DSM 13764</strain>
    </source>
</reference>
<evidence type="ECO:0000313" key="4">
    <source>
        <dbReference type="Proteomes" id="UP001056837"/>
    </source>
</evidence>
<dbReference type="AlphaFoldDB" id="A0AAE9MJM6"/>
<name>A0AAE9MJM6_9FLAO</name>
<gene>
    <name evidence="1" type="ORF">D6200_01855</name>
    <name evidence="2" type="ORF">HER15_00555</name>
</gene>
<organism evidence="2 4">
    <name type="scientific">Tenacibaculum mesophilum</name>
    <dbReference type="NCBI Taxonomy" id="104268"/>
    <lineage>
        <taxon>Bacteria</taxon>
        <taxon>Pseudomonadati</taxon>
        <taxon>Bacteroidota</taxon>
        <taxon>Flavobacteriia</taxon>
        <taxon>Flavobacteriales</taxon>
        <taxon>Flavobacteriaceae</taxon>
        <taxon>Tenacibaculum</taxon>
    </lineage>
</organism>
<evidence type="ECO:0000313" key="3">
    <source>
        <dbReference type="Proteomes" id="UP000269693"/>
    </source>
</evidence>
<evidence type="ECO:0000313" key="1">
    <source>
        <dbReference type="EMBL" id="AZJ31379.1"/>
    </source>
</evidence>
<reference evidence="2" key="2">
    <citation type="submission" date="2020-04" db="EMBL/GenBank/DDBJ databases">
        <title>Tenacibaculum mesophilum bac2.</title>
        <authorList>
            <person name="Li M."/>
        </authorList>
    </citation>
    <scope>NUCLEOTIDE SEQUENCE</scope>
    <source>
        <strain evidence="2">Bac2</strain>
    </source>
</reference>